<dbReference type="OrthoDB" id="9766627at2"/>
<dbReference type="RefSeq" id="WP_044348053.1">
    <property type="nucleotide sequence ID" value="NZ_AZAC01000011.1"/>
</dbReference>
<evidence type="ECO:0000256" key="1">
    <source>
        <dbReference type="ARBA" id="ARBA00022485"/>
    </source>
</evidence>
<evidence type="ECO:0000256" key="5">
    <source>
        <dbReference type="ARBA" id="ARBA00023014"/>
    </source>
</evidence>
<evidence type="ECO:0000256" key="3">
    <source>
        <dbReference type="ARBA" id="ARBA00023002"/>
    </source>
</evidence>
<dbReference type="STRING" id="1429043.X474_09180"/>
<accession>A0A0D2J868</accession>
<evidence type="ECO:0000256" key="4">
    <source>
        <dbReference type="ARBA" id="ARBA00023004"/>
    </source>
</evidence>
<keyword evidence="4" id="KW-0408">Iron</keyword>
<dbReference type="PRINTS" id="PR00469">
    <property type="entry name" value="PNDRDTASEII"/>
</dbReference>
<name>A0A0D2J868_9BACT</name>
<keyword evidence="5" id="KW-0411">Iron-sulfur</keyword>
<dbReference type="GO" id="GO:0046872">
    <property type="term" value="F:metal ion binding"/>
    <property type="evidence" value="ECO:0007669"/>
    <property type="project" value="UniProtKB-KW"/>
</dbReference>
<proteinExistence type="predicted"/>
<organism evidence="6 7">
    <name type="scientific">Dethiosulfatarculus sandiegensis</name>
    <dbReference type="NCBI Taxonomy" id="1429043"/>
    <lineage>
        <taxon>Bacteria</taxon>
        <taxon>Pseudomonadati</taxon>
        <taxon>Thermodesulfobacteriota</taxon>
        <taxon>Desulfarculia</taxon>
        <taxon>Desulfarculales</taxon>
        <taxon>Desulfarculaceae</taxon>
        <taxon>Dethiosulfatarculus</taxon>
    </lineage>
</organism>
<protein>
    <submittedName>
        <fullName evidence="6">Uncharacterized protein</fullName>
    </submittedName>
</protein>
<dbReference type="Pfam" id="PF12831">
    <property type="entry name" value="FAD_oxidored"/>
    <property type="match status" value="1"/>
</dbReference>
<evidence type="ECO:0000313" key="6">
    <source>
        <dbReference type="EMBL" id="KIX14374.1"/>
    </source>
</evidence>
<keyword evidence="1" id="KW-0004">4Fe-4S</keyword>
<dbReference type="GO" id="GO:0016491">
    <property type="term" value="F:oxidoreductase activity"/>
    <property type="evidence" value="ECO:0007669"/>
    <property type="project" value="UniProtKB-KW"/>
</dbReference>
<comment type="caution">
    <text evidence="6">The sequence shown here is derived from an EMBL/GenBank/DDBJ whole genome shotgun (WGS) entry which is preliminary data.</text>
</comment>
<dbReference type="PANTHER" id="PTHR43498:SF1">
    <property type="entry name" value="COB--COM HETERODISULFIDE REDUCTASE IRON-SULFUR SUBUNIT A"/>
    <property type="match status" value="1"/>
</dbReference>
<gene>
    <name evidence="6" type="ORF">X474_09180</name>
</gene>
<dbReference type="Proteomes" id="UP000032233">
    <property type="component" value="Unassembled WGS sequence"/>
</dbReference>
<dbReference type="AlphaFoldDB" id="A0A0D2J868"/>
<keyword evidence="7" id="KW-1185">Reference proteome</keyword>
<dbReference type="Gene3D" id="3.50.50.60">
    <property type="entry name" value="FAD/NAD(P)-binding domain"/>
    <property type="match status" value="2"/>
</dbReference>
<keyword evidence="2" id="KW-0479">Metal-binding</keyword>
<dbReference type="PRINTS" id="PR00368">
    <property type="entry name" value="FADPNR"/>
</dbReference>
<dbReference type="SUPFAM" id="SSF51905">
    <property type="entry name" value="FAD/NAD(P)-binding domain"/>
    <property type="match status" value="1"/>
</dbReference>
<evidence type="ECO:0000313" key="7">
    <source>
        <dbReference type="Proteomes" id="UP000032233"/>
    </source>
</evidence>
<dbReference type="EMBL" id="AZAC01000011">
    <property type="protein sequence ID" value="KIX14374.1"/>
    <property type="molecule type" value="Genomic_DNA"/>
</dbReference>
<evidence type="ECO:0000256" key="2">
    <source>
        <dbReference type="ARBA" id="ARBA00022723"/>
    </source>
</evidence>
<dbReference type="InterPro" id="IPR036188">
    <property type="entry name" value="FAD/NAD-bd_sf"/>
</dbReference>
<dbReference type="InParanoid" id="A0A0D2J868"/>
<dbReference type="InterPro" id="IPR039650">
    <property type="entry name" value="HdrA-like"/>
</dbReference>
<dbReference type="GO" id="GO:0051539">
    <property type="term" value="F:4 iron, 4 sulfur cluster binding"/>
    <property type="evidence" value="ECO:0007669"/>
    <property type="project" value="UniProtKB-KW"/>
</dbReference>
<sequence length="358" mass="38287">MQETKTPVLIVGGGVAGLAAAIELSRRGVQSILVEKTGRLGGHVANFCCKAIEFCVHCGACRLGDLLDEAAKRPEITVLTCASVIEARRREDTWRVRLAPTPMEEHRASLGNSLPKETLALAGTVILAVGFTPFDPSLKSRFGYGRVPGVISALELETMLQHGYLVGPNGVPPEKVAFIQCVGSRDQSVGNLYCSKVCCGYALDMAEVIKSKLPESEISFFHMDVQGYGPGWEFAVKARREQMDFIRGIPGEVRALEGKAEVIFAEPGCQPQKGVYDMVVLSVGLTPAKDSDELTRLFSISRTKDGFLGEDKDMARASDKGVFVAGCAGGPRGIIESIDHAALAATSALSYLKEGAHA</sequence>
<keyword evidence="3" id="KW-0560">Oxidoreductase</keyword>
<reference evidence="6 7" key="1">
    <citation type="submission" date="2013-11" db="EMBL/GenBank/DDBJ databases">
        <title>Metagenomic analysis of a methanogenic consortium involved in long chain n-alkane degradation.</title>
        <authorList>
            <person name="Davidova I.A."/>
            <person name="Callaghan A.V."/>
            <person name="Wawrik B."/>
            <person name="Pruitt S."/>
            <person name="Marks C."/>
            <person name="Duncan K.E."/>
            <person name="Suflita J.M."/>
        </authorList>
    </citation>
    <scope>NUCLEOTIDE SEQUENCE [LARGE SCALE GENOMIC DNA]</scope>
    <source>
        <strain evidence="6 7">SPR</strain>
    </source>
</reference>
<dbReference type="PANTHER" id="PTHR43498">
    <property type="entry name" value="FERREDOXIN:COB-COM HETERODISULFIDE REDUCTASE SUBUNIT A"/>
    <property type="match status" value="1"/>
</dbReference>